<accession>A0A952FJQ0</accession>
<evidence type="ECO:0000256" key="1">
    <source>
        <dbReference type="ARBA" id="ARBA00004651"/>
    </source>
</evidence>
<feature type="region of interest" description="Disordered" evidence="8">
    <location>
        <begin position="1"/>
        <end position="45"/>
    </location>
</feature>
<evidence type="ECO:0000256" key="2">
    <source>
        <dbReference type="ARBA" id="ARBA00022448"/>
    </source>
</evidence>
<dbReference type="AlphaFoldDB" id="A0A952FJQ0"/>
<dbReference type="EMBL" id="JAEKLZ010000190">
    <property type="protein sequence ID" value="MBW8725928.1"/>
    <property type="molecule type" value="Genomic_DNA"/>
</dbReference>
<comment type="subcellular location">
    <subcellularLocation>
        <location evidence="1 7">Cell membrane</location>
        <topology evidence="1 7">Multi-pass membrane protein</topology>
    </subcellularLocation>
</comment>
<evidence type="ECO:0000313" key="11">
    <source>
        <dbReference type="Proteomes" id="UP000700706"/>
    </source>
</evidence>
<feature type="transmembrane region" description="Helical" evidence="7">
    <location>
        <begin position="65"/>
        <end position="88"/>
    </location>
</feature>
<organism evidence="10 11">
    <name type="scientific">Inquilinus limosus</name>
    <dbReference type="NCBI Taxonomy" id="171674"/>
    <lineage>
        <taxon>Bacteria</taxon>
        <taxon>Pseudomonadati</taxon>
        <taxon>Pseudomonadota</taxon>
        <taxon>Alphaproteobacteria</taxon>
        <taxon>Rhodospirillales</taxon>
        <taxon>Rhodospirillaceae</taxon>
        <taxon>Inquilinus</taxon>
    </lineage>
</organism>
<dbReference type="PANTHER" id="PTHR43005:SF1">
    <property type="entry name" value="SPERMIDINE_PUTRESCINE TRANSPORT SYSTEM PERMEASE PROTEIN"/>
    <property type="match status" value="1"/>
</dbReference>
<dbReference type="InterPro" id="IPR035906">
    <property type="entry name" value="MetI-like_sf"/>
</dbReference>
<name>A0A952FJQ0_9PROT</name>
<dbReference type="GO" id="GO:0005886">
    <property type="term" value="C:plasma membrane"/>
    <property type="evidence" value="ECO:0007669"/>
    <property type="project" value="UniProtKB-SubCell"/>
</dbReference>
<keyword evidence="2 7" id="KW-0813">Transport</keyword>
<feature type="transmembrane region" description="Helical" evidence="7">
    <location>
        <begin position="129"/>
        <end position="150"/>
    </location>
</feature>
<feature type="transmembrane region" description="Helical" evidence="7">
    <location>
        <begin position="162"/>
        <end position="182"/>
    </location>
</feature>
<evidence type="ECO:0000256" key="8">
    <source>
        <dbReference type="SAM" id="MobiDB-lite"/>
    </source>
</evidence>
<dbReference type="PANTHER" id="PTHR43005">
    <property type="entry name" value="BLR7065 PROTEIN"/>
    <property type="match status" value="1"/>
</dbReference>
<comment type="similarity">
    <text evidence="7">Belongs to the binding-protein-dependent transport system permease family.</text>
</comment>
<evidence type="ECO:0000313" key="10">
    <source>
        <dbReference type="EMBL" id="MBW8725928.1"/>
    </source>
</evidence>
<dbReference type="Pfam" id="PF00528">
    <property type="entry name" value="BPD_transp_1"/>
    <property type="match status" value="1"/>
</dbReference>
<feature type="compositionally biased region" description="Polar residues" evidence="8">
    <location>
        <begin position="1"/>
        <end position="19"/>
    </location>
</feature>
<keyword evidence="6 7" id="KW-0472">Membrane</keyword>
<dbReference type="SUPFAM" id="SSF161098">
    <property type="entry name" value="MetI-like"/>
    <property type="match status" value="1"/>
</dbReference>
<dbReference type="InterPro" id="IPR000515">
    <property type="entry name" value="MetI-like"/>
</dbReference>
<comment type="caution">
    <text evidence="10">The sequence shown here is derived from an EMBL/GenBank/DDBJ whole genome shotgun (WGS) entry which is preliminary data.</text>
</comment>
<feature type="transmembrane region" description="Helical" evidence="7">
    <location>
        <begin position="318"/>
        <end position="340"/>
    </location>
</feature>
<keyword evidence="3" id="KW-1003">Cell membrane</keyword>
<dbReference type="Proteomes" id="UP000700706">
    <property type="component" value="Unassembled WGS sequence"/>
</dbReference>
<dbReference type="GO" id="GO:0055085">
    <property type="term" value="P:transmembrane transport"/>
    <property type="evidence" value="ECO:0007669"/>
    <property type="project" value="InterPro"/>
</dbReference>
<evidence type="ECO:0000256" key="5">
    <source>
        <dbReference type="ARBA" id="ARBA00022989"/>
    </source>
</evidence>
<sequence length="349" mass="38133">MTSTRTGQSMTDQSVNFQSKAPAARTPSPYPPPARGGGTKEGTRRSTLTRIPLLRTLRDGSGFDVVLVLCAVGYLLVFAAFPLVYTLVMSLQQVDLFSLTSFDRPFAGLDNYRDVFSRPEALQILKNTVIFVVLSITFQLSIGFGLALFFQQPFPGATYIRGVFLAGWIMPALVVGGIWKWILAGDFGVLNYALTSLHLTDGKIFWLSDPDFALFAVIIANIWLGIPFNMILLSVGLAAIPRDLYEAAEIDGARAGRRFLHITLPMMRSTLGAVVSLGIIFTMQQFDLIAALTKGGPANASNVAQYWSWQMSFETYEISAGSVVAVLMIALVILVAALYVRSTEREHAA</sequence>
<feature type="transmembrane region" description="Helical" evidence="7">
    <location>
        <begin position="259"/>
        <end position="281"/>
    </location>
</feature>
<feature type="transmembrane region" description="Helical" evidence="7">
    <location>
        <begin position="212"/>
        <end position="238"/>
    </location>
</feature>
<gene>
    <name evidence="10" type="ORF">JF625_12340</name>
</gene>
<dbReference type="Gene3D" id="1.10.3720.10">
    <property type="entry name" value="MetI-like"/>
    <property type="match status" value="1"/>
</dbReference>
<evidence type="ECO:0000259" key="9">
    <source>
        <dbReference type="PROSITE" id="PS50928"/>
    </source>
</evidence>
<dbReference type="PROSITE" id="PS50928">
    <property type="entry name" value="ABC_TM1"/>
    <property type="match status" value="1"/>
</dbReference>
<reference evidence="10" key="1">
    <citation type="submission" date="2020-06" db="EMBL/GenBank/DDBJ databases">
        <title>Stable isotope informed genome-resolved metagenomics uncovers potential trophic interactions in rhizosphere soil.</title>
        <authorList>
            <person name="Starr E.P."/>
            <person name="Shi S."/>
            <person name="Blazewicz S.J."/>
            <person name="Koch B.J."/>
            <person name="Probst A.J."/>
            <person name="Hungate B.A."/>
            <person name="Pett-Ridge J."/>
            <person name="Firestone M.K."/>
            <person name="Banfield J.F."/>
        </authorList>
    </citation>
    <scope>NUCLEOTIDE SEQUENCE</scope>
    <source>
        <strain evidence="10">YM_69_17</strain>
    </source>
</reference>
<keyword evidence="4 7" id="KW-0812">Transmembrane</keyword>
<feature type="domain" description="ABC transmembrane type-1" evidence="9">
    <location>
        <begin position="125"/>
        <end position="339"/>
    </location>
</feature>
<keyword evidence="5 7" id="KW-1133">Transmembrane helix</keyword>
<evidence type="ECO:0000256" key="3">
    <source>
        <dbReference type="ARBA" id="ARBA00022475"/>
    </source>
</evidence>
<proteinExistence type="inferred from homology"/>
<dbReference type="CDD" id="cd06261">
    <property type="entry name" value="TM_PBP2"/>
    <property type="match status" value="1"/>
</dbReference>
<protein>
    <submittedName>
        <fullName evidence="10">Sugar ABC transporter permease</fullName>
    </submittedName>
</protein>
<evidence type="ECO:0000256" key="6">
    <source>
        <dbReference type="ARBA" id="ARBA00023136"/>
    </source>
</evidence>
<evidence type="ECO:0000256" key="4">
    <source>
        <dbReference type="ARBA" id="ARBA00022692"/>
    </source>
</evidence>
<evidence type="ECO:0000256" key="7">
    <source>
        <dbReference type="RuleBase" id="RU363032"/>
    </source>
</evidence>